<evidence type="ECO:0000256" key="1">
    <source>
        <dbReference type="ARBA" id="ARBA00001936"/>
    </source>
</evidence>
<evidence type="ECO:0000256" key="3">
    <source>
        <dbReference type="ARBA" id="ARBA00004922"/>
    </source>
</evidence>
<dbReference type="SUPFAM" id="SSF53448">
    <property type="entry name" value="Nucleotide-diphospho-sugar transferases"/>
    <property type="match status" value="1"/>
</dbReference>
<evidence type="ECO:0000259" key="18">
    <source>
        <dbReference type="Pfam" id="PF02709"/>
    </source>
</evidence>
<dbReference type="AlphaFoldDB" id="A0A3Q2CKG9"/>
<keyword evidence="6 17" id="KW-0808">Transferase</keyword>
<dbReference type="UniPathway" id="UPA00378"/>
<dbReference type="GO" id="GO:0000139">
    <property type="term" value="C:Golgi membrane"/>
    <property type="evidence" value="ECO:0007669"/>
    <property type="project" value="UniProtKB-SubCell"/>
</dbReference>
<dbReference type="InterPro" id="IPR027791">
    <property type="entry name" value="Galactosyl_T_C"/>
</dbReference>
<dbReference type="GO" id="GO:0003945">
    <property type="term" value="F:N-acetyllactosamine synthase activity"/>
    <property type="evidence" value="ECO:0007669"/>
    <property type="project" value="UniProtKB-EC"/>
</dbReference>
<evidence type="ECO:0000313" key="20">
    <source>
        <dbReference type="Ensembl" id="ENSCVAP00000005763.1"/>
    </source>
</evidence>
<dbReference type="CDD" id="cd00899">
    <property type="entry name" value="b4GalT"/>
    <property type="match status" value="1"/>
</dbReference>
<dbReference type="GO" id="GO:0032580">
    <property type="term" value="C:Golgi cisterna membrane"/>
    <property type="evidence" value="ECO:0007669"/>
    <property type="project" value="UniProtKB-UniRule"/>
</dbReference>
<feature type="transmembrane region" description="Helical" evidence="17">
    <location>
        <begin position="6"/>
        <end position="23"/>
    </location>
</feature>
<comment type="subcellular location">
    <subcellularLocation>
        <location evidence="2 17">Golgi apparatus membrane</location>
        <topology evidence="2 17">Single-pass type II membrane protein</topology>
    </subcellularLocation>
</comment>
<dbReference type="PANTHER" id="PTHR19300">
    <property type="entry name" value="BETA-1,4-GALACTOSYLTRANSFERASE"/>
    <property type="match status" value="1"/>
</dbReference>
<evidence type="ECO:0000259" key="19">
    <source>
        <dbReference type="Pfam" id="PF13733"/>
    </source>
</evidence>
<evidence type="ECO:0000256" key="13">
    <source>
        <dbReference type="ARBA" id="ARBA00023157"/>
    </source>
</evidence>
<evidence type="ECO:0000256" key="5">
    <source>
        <dbReference type="ARBA" id="ARBA00022676"/>
    </source>
</evidence>
<comment type="similarity">
    <text evidence="4 17">Belongs to the glycosyltransferase 7 family.</text>
</comment>
<comment type="pathway">
    <text evidence="3 17">Protein modification; protein glycosylation.</text>
</comment>
<dbReference type="EC" id="2.4.1.-" evidence="17"/>
<dbReference type="PANTHER" id="PTHR19300:SF5">
    <property type="entry name" value="BETA-1,4-GALACTOSYLTRANSFERASE 1"/>
    <property type="match status" value="1"/>
</dbReference>
<accession>A0A3Q2CKG9</accession>
<feature type="domain" description="Galactosyltransferase C-terminal" evidence="18">
    <location>
        <begin position="209"/>
        <end position="285"/>
    </location>
</feature>
<evidence type="ECO:0000256" key="14">
    <source>
        <dbReference type="ARBA" id="ARBA00023180"/>
    </source>
</evidence>
<reference evidence="20" key="2">
    <citation type="submission" date="2025-09" db="UniProtKB">
        <authorList>
            <consortium name="Ensembl"/>
        </authorList>
    </citation>
    <scope>IDENTIFICATION</scope>
</reference>
<proteinExistence type="inferred from homology"/>
<dbReference type="PRINTS" id="PR02050">
    <property type="entry name" value="B14GALTRFASE"/>
</dbReference>
<keyword evidence="9 17" id="KW-0735">Signal-anchor</keyword>
<keyword evidence="13" id="KW-1015">Disulfide bond</keyword>
<evidence type="ECO:0000256" key="7">
    <source>
        <dbReference type="ARBA" id="ARBA00022692"/>
    </source>
</evidence>
<keyword evidence="12 17" id="KW-0472">Membrane</keyword>
<dbReference type="Gene3D" id="3.90.550.10">
    <property type="entry name" value="Spore Coat Polysaccharide Biosynthesis Protein SpsA, Chain A"/>
    <property type="match status" value="1"/>
</dbReference>
<evidence type="ECO:0000256" key="2">
    <source>
        <dbReference type="ARBA" id="ARBA00004323"/>
    </source>
</evidence>
<dbReference type="Pfam" id="PF13733">
    <property type="entry name" value="Glyco_transf_7N"/>
    <property type="match status" value="1"/>
</dbReference>
<dbReference type="GO" id="GO:0008092">
    <property type="term" value="F:cytoskeletal protein binding"/>
    <property type="evidence" value="ECO:0007669"/>
    <property type="project" value="TreeGrafter"/>
</dbReference>
<dbReference type="InterPro" id="IPR027995">
    <property type="entry name" value="Galactosyl_T_N"/>
</dbReference>
<keyword evidence="7 17" id="KW-0812">Transmembrane</keyword>
<evidence type="ECO:0000256" key="4">
    <source>
        <dbReference type="ARBA" id="ARBA00005735"/>
    </source>
</evidence>
<dbReference type="Ensembl" id="ENSCVAT00000006139.1">
    <property type="protein sequence ID" value="ENSCVAP00000005763.1"/>
    <property type="gene ID" value="ENSCVAG00000007187.1"/>
</dbReference>
<evidence type="ECO:0000256" key="8">
    <source>
        <dbReference type="ARBA" id="ARBA00022723"/>
    </source>
</evidence>
<keyword evidence="21" id="KW-1185">Reference proteome</keyword>
<dbReference type="GeneTree" id="ENSGT00940000155244"/>
<keyword evidence="8 17" id="KW-0479">Metal-binding</keyword>
<evidence type="ECO:0000256" key="15">
    <source>
        <dbReference type="ARBA" id="ARBA00023211"/>
    </source>
</evidence>
<keyword evidence="10 17" id="KW-1133">Transmembrane helix</keyword>
<evidence type="ECO:0000313" key="21">
    <source>
        <dbReference type="Proteomes" id="UP000265020"/>
    </source>
</evidence>
<comment type="catalytic activity">
    <reaction evidence="16">
        <text>N-acetyl-D-glucosamine + UDP-alpha-D-galactose = beta-D-galactosyl-(1-&gt;4)-N-acetyl-D-glucosamine + UDP + H(+)</text>
        <dbReference type="Rhea" id="RHEA:17745"/>
        <dbReference type="ChEBI" id="CHEBI:15378"/>
        <dbReference type="ChEBI" id="CHEBI:58223"/>
        <dbReference type="ChEBI" id="CHEBI:60152"/>
        <dbReference type="ChEBI" id="CHEBI:66914"/>
        <dbReference type="ChEBI" id="CHEBI:506227"/>
        <dbReference type="EC" id="2.4.1.90"/>
    </reaction>
    <physiologicalReaction direction="left-to-right" evidence="16">
        <dbReference type="Rhea" id="RHEA:17746"/>
    </physiologicalReaction>
</comment>
<feature type="domain" description="Galactosyltransferase N-terminal" evidence="19">
    <location>
        <begin position="71"/>
        <end position="205"/>
    </location>
</feature>
<dbReference type="STRING" id="28743.ENSCVAP00000005763"/>
<evidence type="ECO:0000256" key="12">
    <source>
        <dbReference type="ARBA" id="ARBA00023136"/>
    </source>
</evidence>
<dbReference type="OMA" id="MTHIAAP"/>
<comment type="cofactor">
    <cofactor evidence="1 17">
        <name>Mn(2+)</name>
        <dbReference type="ChEBI" id="CHEBI:29035"/>
    </cofactor>
</comment>
<keyword evidence="5 17" id="KW-0328">Glycosyltransferase</keyword>
<protein>
    <recommendedName>
        <fullName evidence="17">Beta-1,4-galactosyltransferase</fullName>
        <shortName evidence="17">Beta-1,4-GalTase</shortName>
        <ecNumber evidence="17">2.4.1.-</ecNumber>
    </recommendedName>
</protein>
<name>A0A3Q2CKG9_CYPVA</name>
<evidence type="ECO:0000256" key="6">
    <source>
        <dbReference type="ARBA" id="ARBA00022679"/>
    </source>
</evidence>
<evidence type="ECO:0000256" key="10">
    <source>
        <dbReference type="ARBA" id="ARBA00022989"/>
    </source>
</evidence>
<evidence type="ECO:0000256" key="16">
    <source>
        <dbReference type="ARBA" id="ARBA00049413"/>
    </source>
</evidence>
<sequence length="341" mass="39499">MLKIFFYLLFFSFVSMALFIVFLSNNKKNKNFFPINVFNTENNSFSKVGNINAVPFKTTAMPTTSGTLTPCPDFPPYLQGVLQVQFNTKRTLEDVQHHVGSFLKQGGRYKPSNCTAQQKVAIIIPFRNRHEHLNHWLYYLHPILIRQQLDYGVYVINQEGDDAFNRAKLMNIGHTEALKQYDYDCFVFSDIDLIPLDDRNLYRCSDKPRHLSVAVDKFNFKLPYATIFGGVSALSKEQFLKVNGFSNTFWGWGGEDDDLYQRISLRGMSISRPNSAIGRYKMIRHNRDAHNERNPNNVQKLRETHLNIDTDGLNSLRYTVREIRKDILFTFITVDVQAPTV</sequence>
<dbReference type="InterPro" id="IPR003859">
    <property type="entry name" value="Galactosyl_T"/>
</dbReference>
<dbReference type="GO" id="GO:0046872">
    <property type="term" value="F:metal ion binding"/>
    <property type="evidence" value="ECO:0007669"/>
    <property type="project" value="UniProtKB-UniRule"/>
</dbReference>
<dbReference type="Pfam" id="PF02709">
    <property type="entry name" value="Glyco_transf_7C"/>
    <property type="match status" value="1"/>
</dbReference>
<evidence type="ECO:0000256" key="9">
    <source>
        <dbReference type="ARBA" id="ARBA00022968"/>
    </source>
</evidence>
<comment type="function">
    <text evidence="17">Responsible for the synthesis of complex-type N-linked oligosaccharides in many glycoproteins as well as the carbohydrate moieties of glycolipids.</text>
</comment>
<dbReference type="FunFam" id="3.90.550.10:FF:000028">
    <property type="entry name" value="beta-1,4-galactosyltransferase 1"/>
    <property type="match status" value="1"/>
</dbReference>
<reference evidence="20" key="1">
    <citation type="submission" date="2025-08" db="UniProtKB">
        <authorList>
            <consortium name="Ensembl"/>
        </authorList>
    </citation>
    <scope>IDENTIFICATION</scope>
</reference>
<dbReference type="InterPro" id="IPR029044">
    <property type="entry name" value="Nucleotide-diphossugar_trans"/>
</dbReference>
<dbReference type="GO" id="GO:0005975">
    <property type="term" value="P:carbohydrate metabolic process"/>
    <property type="evidence" value="ECO:0007669"/>
    <property type="project" value="InterPro"/>
</dbReference>
<keyword evidence="14 17" id="KW-0325">Glycoprotein</keyword>
<evidence type="ECO:0000256" key="17">
    <source>
        <dbReference type="RuleBase" id="RU368121"/>
    </source>
</evidence>
<keyword evidence="11 17" id="KW-0333">Golgi apparatus</keyword>
<dbReference type="GO" id="GO:0006487">
    <property type="term" value="P:protein N-linked glycosylation"/>
    <property type="evidence" value="ECO:0007669"/>
    <property type="project" value="TreeGrafter"/>
</dbReference>
<dbReference type="GO" id="GO:0003831">
    <property type="term" value="F:beta-N-acetylglucosaminylglycopeptide beta-1,4-galactosyltransferase activity"/>
    <property type="evidence" value="ECO:0007669"/>
    <property type="project" value="TreeGrafter"/>
</dbReference>
<organism evidence="20 21">
    <name type="scientific">Cyprinodon variegatus</name>
    <name type="common">Sheepshead minnow</name>
    <dbReference type="NCBI Taxonomy" id="28743"/>
    <lineage>
        <taxon>Eukaryota</taxon>
        <taxon>Metazoa</taxon>
        <taxon>Chordata</taxon>
        <taxon>Craniata</taxon>
        <taxon>Vertebrata</taxon>
        <taxon>Euteleostomi</taxon>
        <taxon>Actinopterygii</taxon>
        <taxon>Neopterygii</taxon>
        <taxon>Teleostei</taxon>
        <taxon>Neoteleostei</taxon>
        <taxon>Acanthomorphata</taxon>
        <taxon>Ovalentaria</taxon>
        <taxon>Atherinomorphae</taxon>
        <taxon>Cyprinodontiformes</taxon>
        <taxon>Cyprinodontidae</taxon>
        <taxon>Cyprinodon</taxon>
    </lineage>
</organism>
<evidence type="ECO:0000256" key="11">
    <source>
        <dbReference type="ARBA" id="ARBA00023034"/>
    </source>
</evidence>
<keyword evidence="15 17" id="KW-0464">Manganese</keyword>
<dbReference type="Proteomes" id="UP000265020">
    <property type="component" value="Unassembled WGS sequence"/>
</dbReference>